<comment type="caution">
    <text evidence="1">The sequence shown here is derived from an EMBL/GenBank/DDBJ whole genome shotgun (WGS) entry which is preliminary data.</text>
</comment>
<reference evidence="1 2" key="1">
    <citation type="journal article" date="2019" name="Commun. Biol.">
        <title>The bagworm genome reveals a unique fibroin gene that provides high tensile strength.</title>
        <authorList>
            <person name="Kono N."/>
            <person name="Nakamura H."/>
            <person name="Ohtoshi R."/>
            <person name="Tomita M."/>
            <person name="Numata K."/>
            <person name="Arakawa K."/>
        </authorList>
    </citation>
    <scope>NUCLEOTIDE SEQUENCE [LARGE SCALE GENOMIC DNA]</scope>
</reference>
<gene>
    <name evidence="1" type="ORF">EVAR_6466_1</name>
</gene>
<evidence type="ECO:0000313" key="2">
    <source>
        <dbReference type="Proteomes" id="UP000299102"/>
    </source>
</evidence>
<dbReference type="EMBL" id="BGZK01000013">
    <property type="protein sequence ID" value="GBP04221.1"/>
    <property type="molecule type" value="Genomic_DNA"/>
</dbReference>
<keyword evidence="2" id="KW-1185">Reference proteome</keyword>
<dbReference type="AlphaFoldDB" id="A0A4C1ST45"/>
<sequence length="180" mass="19741">MNEAIVYASEGPRAKVSFYHICHEARNIYCLTVSNRKNNLRYLVSRHSSVSIRRRAVLAEAGPGGGGAPSRTRRADTLSIVTAAHFSSTTQGRSRCIDLIKLLGLIHLTICYISPTFHCPTDSPRQKATHDTQTCAFIRLTLTKAFVVRINTRSRGEASPCTAGGGPAPLSTRAFYDYLN</sequence>
<name>A0A4C1ST45_EUMVA</name>
<accession>A0A4C1ST45</accession>
<dbReference type="Proteomes" id="UP000299102">
    <property type="component" value="Unassembled WGS sequence"/>
</dbReference>
<evidence type="ECO:0000313" key="1">
    <source>
        <dbReference type="EMBL" id="GBP04221.1"/>
    </source>
</evidence>
<protein>
    <submittedName>
        <fullName evidence="1">Uncharacterized protein</fullName>
    </submittedName>
</protein>
<proteinExistence type="predicted"/>
<organism evidence="1 2">
    <name type="scientific">Eumeta variegata</name>
    <name type="common">Bagworm moth</name>
    <name type="synonym">Eumeta japonica</name>
    <dbReference type="NCBI Taxonomy" id="151549"/>
    <lineage>
        <taxon>Eukaryota</taxon>
        <taxon>Metazoa</taxon>
        <taxon>Ecdysozoa</taxon>
        <taxon>Arthropoda</taxon>
        <taxon>Hexapoda</taxon>
        <taxon>Insecta</taxon>
        <taxon>Pterygota</taxon>
        <taxon>Neoptera</taxon>
        <taxon>Endopterygota</taxon>
        <taxon>Lepidoptera</taxon>
        <taxon>Glossata</taxon>
        <taxon>Ditrysia</taxon>
        <taxon>Tineoidea</taxon>
        <taxon>Psychidae</taxon>
        <taxon>Oiketicinae</taxon>
        <taxon>Eumeta</taxon>
    </lineage>
</organism>